<protein>
    <submittedName>
        <fullName evidence="1">Uncharacterized protein</fullName>
    </submittedName>
</protein>
<keyword evidence="2" id="KW-1185">Reference proteome</keyword>
<reference evidence="1 2" key="1">
    <citation type="journal article" date="2023" name="Nucleic Acids Res.">
        <title>The hologenome of Daphnia magna reveals possible DNA methylation and microbiome-mediated evolution of the host genome.</title>
        <authorList>
            <person name="Chaturvedi A."/>
            <person name="Li X."/>
            <person name="Dhandapani V."/>
            <person name="Marshall H."/>
            <person name="Kissane S."/>
            <person name="Cuenca-Cambronero M."/>
            <person name="Asole G."/>
            <person name="Calvet F."/>
            <person name="Ruiz-Romero M."/>
            <person name="Marangio P."/>
            <person name="Guigo R."/>
            <person name="Rago D."/>
            <person name="Mirbahai L."/>
            <person name="Eastwood N."/>
            <person name="Colbourne J.K."/>
            <person name="Zhou J."/>
            <person name="Mallon E."/>
            <person name="Orsini L."/>
        </authorList>
    </citation>
    <scope>NUCLEOTIDE SEQUENCE [LARGE SCALE GENOMIC DNA]</scope>
    <source>
        <strain evidence="1">LRV0_1</strain>
    </source>
</reference>
<gene>
    <name evidence="1" type="ORF">OUZ56_020389</name>
</gene>
<accession>A0ABQ9ZFE1</accession>
<proteinExistence type="predicted"/>
<dbReference type="EMBL" id="JAOYFB010000003">
    <property type="protein sequence ID" value="KAK4011275.1"/>
    <property type="molecule type" value="Genomic_DNA"/>
</dbReference>
<comment type="caution">
    <text evidence="1">The sequence shown here is derived from an EMBL/GenBank/DDBJ whole genome shotgun (WGS) entry which is preliminary data.</text>
</comment>
<name>A0ABQ9ZFE1_9CRUS</name>
<evidence type="ECO:0000313" key="1">
    <source>
        <dbReference type="EMBL" id="KAK4011275.1"/>
    </source>
</evidence>
<dbReference type="Proteomes" id="UP001234178">
    <property type="component" value="Unassembled WGS sequence"/>
</dbReference>
<organism evidence="1 2">
    <name type="scientific">Daphnia magna</name>
    <dbReference type="NCBI Taxonomy" id="35525"/>
    <lineage>
        <taxon>Eukaryota</taxon>
        <taxon>Metazoa</taxon>
        <taxon>Ecdysozoa</taxon>
        <taxon>Arthropoda</taxon>
        <taxon>Crustacea</taxon>
        <taxon>Branchiopoda</taxon>
        <taxon>Diplostraca</taxon>
        <taxon>Cladocera</taxon>
        <taxon>Anomopoda</taxon>
        <taxon>Daphniidae</taxon>
        <taxon>Daphnia</taxon>
    </lineage>
</organism>
<evidence type="ECO:0000313" key="2">
    <source>
        <dbReference type="Proteomes" id="UP001234178"/>
    </source>
</evidence>
<sequence length="132" mass="15116">MLQDVYRENDNSTAVTFKSLDKSKHKINEMKSAKQIIFDLSPFITEKQARILSQIEYDVNNSPSPPYDTIAAEMAPKWRNVSREEDSESRGRQFMSEQNDSGHLLTASFANISLKSMERKAKRLQFGKGVKI</sequence>